<keyword evidence="4" id="KW-0109">Calcium transport</keyword>
<dbReference type="GO" id="GO:0008273">
    <property type="term" value="F:calcium, potassium:sodium antiporter activity"/>
    <property type="evidence" value="ECO:0007669"/>
    <property type="project" value="TreeGrafter"/>
</dbReference>
<keyword evidence="7 9" id="KW-0472">Membrane</keyword>
<feature type="domain" description="Sodium/calcium exchanger membrane region" evidence="10">
    <location>
        <begin position="296"/>
        <end position="352"/>
    </location>
</feature>
<dbReference type="Gene3D" id="1.20.1420.30">
    <property type="entry name" value="NCX, central ion-binding region"/>
    <property type="match status" value="1"/>
</dbReference>
<evidence type="ECO:0000313" key="12">
    <source>
        <dbReference type="Proteomes" id="UP000827092"/>
    </source>
</evidence>
<keyword evidence="4" id="KW-0406">Ion transport</keyword>
<reference evidence="11 12" key="1">
    <citation type="journal article" date="2022" name="Nat. Ecol. Evol.">
        <title>A masculinizing supergene underlies an exaggerated male reproductive morph in a spider.</title>
        <authorList>
            <person name="Hendrickx F."/>
            <person name="De Corte Z."/>
            <person name="Sonet G."/>
            <person name="Van Belleghem S.M."/>
            <person name="Kostlbacher S."/>
            <person name="Vangestel C."/>
        </authorList>
    </citation>
    <scope>NUCLEOTIDE SEQUENCE [LARGE SCALE GENOMIC DNA]</scope>
    <source>
        <strain evidence="11">W744_W776</strain>
    </source>
</reference>
<feature type="compositionally biased region" description="Basic and acidic residues" evidence="8">
    <location>
        <begin position="138"/>
        <end position="175"/>
    </location>
</feature>
<feature type="compositionally biased region" description="Low complexity" evidence="8">
    <location>
        <begin position="248"/>
        <end position="258"/>
    </location>
</feature>
<name>A0AAV6V886_9ARAC</name>
<evidence type="ECO:0000256" key="3">
    <source>
        <dbReference type="ARBA" id="ARBA00022449"/>
    </source>
</evidence>
<proteinExistence type="inferred from homology"/>
<evidence type="ECO:0000256" key="6">
    <source>
        <dbReference type="ARBA" id="ARBA00022989"/>
    </source>
</evidence>
<dbReference type="AlphaFoldDB" id="A0AAV6V886"/>
<evidence type="ECO:0000256" key="1">
    <source>
        <dbReference type="ARBA" id="ARBA00004141"/>
    </source>
</evidence>
<comment type="caution">
    <text evidence="11">The sequence shown here is derived from an EMBL/GenBank/DDBJ whole genome shotgun (WGS) entry which is preliminary data.</text>
</comment>
<feature type="region of interest" description="Disordered" evidence="8">
    <location>
        <begin position="1"/>
        <end position="262"/>
    </location>
</feature>
<dbReference type="PANTHER" id="PTHR10846:SF73">
    <property type="entry name" value="SODIUM_CALCIUM EXCHANGER MEMBRANE REGION DOMAIN-CONTAINING PROTEIN"/>
    <property type="match status" value="1"/>
</dbReference>
<evidence type="ECO:0000256" key="9">
    <source>
        <dbReference type="SAM" id="Phobius"/>
    </source>
</evidence>
<comment type="similarity">
    <text evidence="2">Belongs to the Ca(2+):cation antiporter (CaCA) (TC 2.A.19) family. SLC24A subfamily.</text>
</comment>
<feature type="transmembrane region" description="Helical" evidence="9">
    <location>
        <begin position="292"/>
        <end position="316"/>
    </location>
</feature>
<feature type="compositionally biased region" description="Basic and acidic residues" evidence="8">
    <location>
        <begin position="10"/>
        <end position="32"/>
    </location>
</feature>
<evidence type="ECO:0000256" key="7">
    <source>
        <dbReference type="ARBA" id="ARBA00023136"/>
    </source>
</evidence>
<dbReference type="Proteomes" id="UP000827092">
    <property type="component" value="Unassembled WGS sequence"/>
</dbReference>
<keyword evidence="12" id="KW-1185">Reference proteome</keyword>
<accession>A0AAV6V886</accession>
<evidence type="ECO:0000256" key="8">
    <source>
        <dbReference type="SAM" id="MobiDB-lite"/>
    </source>
</evidence>
<dbReference type="EMBL" id="JAFNEN010000133">
    <property type="protein sequence ID" value="KAG8192899.1"/>
    <property type="molecule type" value="Genomic_DNA"/>
</dbReference>
<evidence type="ECO:0000313" key="11">
    <source>
        <dbReference type="EMBL" id="KAG8192899.1"/>
    </source>
</evidence>
<keyword evidence="4" id="KW-0813">Transport</keyword>
<evidence type="ECO:0000259" key="10">
    <source>
        <dbReference type="Pfam" id="PF01699"/>
    </source>
</evidence>
<dbReference type="InterPro" id="IPR044880">
    <property type="entry name" value="NCX_ion-bd_dom_sf"/>
</dbReference>
<gene>
    <name evidence="11" type="ORF">JTE90_025608</name>
</gene>
<feature type="compositionally biased region" description="Polar residues" evidence="8">
    <location>
        <begin position="94"/>
        <end position="104"/>
    </location>
</feature>
<dbReference type="PANTHER" id="PTHR10846">
    <property type="entry name" value="SODIUM/POTASSIUM/CALCIUM EXCHANGER"/>
    <property type="match status" value="1"/>
</dbReference>
<feature type="compositionally biased region" description="Basic and acidic residues" evidence="8">
    <location>
        <begin position="105"/>
        <end position="125"/>
    </location>
</feature>
<dbReference type="InterPro" id="IPR004837">
    <property type="entry name" value="NaCa_Exmemb"/>
</dbReference>
<keyword evidence="6 9" id="KW-1133">Transmembrane helix</keyword>
<keyword evidence="4" id="KW-0106">Calcium</keyword>
<dbReference type="GO" id="GO:0005262">
    <property type="term" value="F:calcium channel activity"/>
    <property type="evidence" value="ECO:0007669"/>
    <property type="project" value="TreeGrafter"/>
</dbReference>
<dbReference type="InterPro" id="IPR004481">
    <property type="entry name" value="K/Na/Ca-exchanger"/>
</dbReference>
<protein>
    <recommendedName>
        <fullName evidence="10">Sodium/calcium exchanger membrane region domain-containing protein</fullName>
    </recommendedName>
</protein>
<dbReference type="Pfam" id="PF01699">
    <property type="entry name" value="Na_Ca_ex"/>
    <property type="match status" value="1"/>
</dbReference>
<dbReference type="GO" id="GO:0005886">
    <property type="term" value="C:plasma membrane"/>
    <property type="evidence" value="ECO:0007669"/>
    <property type="project" value="TreeGrafter"/>
</dbReference>
<comment type="subcellular location">
    <subcellularLocation>
        <location evidence="1">Membrane</location>
        <topology evidence="1">Multi-pass membrane protein</topology>
    </subcellularLocation>
</comment>
<keyword evidence="5 9" id="KW-0812">Transmembrane</keyword>
<dbReference type="GO" id="GO:0006874">
    <property type="term" value="P:intracellular calcium ion homeostasis"/>
    <property type="evidence" value="ECO:0007669"/>
    <property type="project" value="TreeGrafter"/>
</dbReference>
<organism evidence="11 12">
    <name type="scientific">Oedothorax gibbosus</name>
    <dbReference type="NCBI Taxonomy" id="931172"/>
    <lineage>
        <taxon>Eukaryota</taxon>
        <taxon>Metazoa</taxon>
        <taxon>Ecdysozoa</taxon>
        <taxon>Arthropoda</taxon>
        <taxon>Chelicerata</taxon>
        <taxon>Arachnida</taxon>
        <taxon>Araneae</taxon>
        <taxon>Araneomorphae</taxon>
        <taxon>Entelegynae</taxon>
        <taxon>Araneoidea</taxon>
        <taxon>Linyphiidae</taxon>
        <taxon>Erigoninae</taxon>
        <taxon>Oedothorax</taxon>
    </lineage>
</organism>
<evidence type="ECO:0000256" key="2">
    <source>
        <dbReference type="ARBA" id="ARBA00005364"/>
    </source>
</evidence>
<evidence type="ECO:0000256" key="5">
    <source>
        <dbReference type="ARBA" id="ARBA00022692"/>
    </source>
</evidence>
<sequence>MKPSSNLKSNQKEFESSLKRRRLLVDDNERHHQVPTGLPTIDEGAKDSVLPVRPKLTKVHLVTPVTEEGNPDEATESPVPKSTSPEGTRKLHLNKNNEISTISKTEGKISDGEKGKVLKTGDTKSKVPIGENGEDSNTEDKIAKAPDDDKDKSPKAKDKDSKEEDNKDIGTKIDENGSSVEVITESKESSKNKEFKEDSKNKDSNGEEAVGNHQAVPGTTARPRKDPNSPNLLHNKLSSKEKLSPRPSMTSIESSNSSEATVVPIEEECTPPAYHEFPPDLFTELQRSHGAVVIHIAVIVYMFYAVAVVCDDYFIASLEECCSRLNLSEDVAGATFMAAGSSAPELFTAILAKNKCKESSKVSFQIFVLCNSHNEIMTALPKKICIGK</sequence>
<keyword evidence="3" id="KW-0050">Antiport</keyword>
<feature type="compositionally biased region" description="Basic and acidic residues" evidence="8">
    <location>
        <begin position="184"/>
        <end position="205"/>
    </location>
</feature>
<evidence type="ECO:0000256" key="4">
    <source>
        <dbReference type="ARBA" id="ARBA00022568"/>
    </source>
</evidence>